<dbReference type="InterPro" id="IPR000644">
    <property type="entry name" value="CBS_dom"/>
</dbReference>
<name>A0A5B8YP61_9FLAO</name>
<evidence type="ECO:0000313" key="2">
    <source>
        <dbReference type="EMBL" id="QED38056.1"/>
    </source>
</evidence>
<dbReference type="AlphaFoldDB" id="A0A5B8YP61"/>
<protein>
    <submittedName>
        <fullName evidence="2">CBS domain-containing protein</fullName>
    </submittedName>
</protein>
<accession>A0A5B8YP61</accession>
<dbReference type="KEGG" id="anp:FK178_10125"/>
<keyword evidence="3" id="KW-1185">Reference proteome</keyword>
<dbReference type="SUPFAM" id="SSF54631">
    <property type="entry name" value="CBS-domain pair"/>
    <property type="match status" value="1"/>
</dbReference>
<dbReference type="EMBL" id="CP042476">
    <property type="protein sequence ID" value="QED38056.1"/>
    <property type="molecule type" value="Genomic_DNA"/>
</dbReference>
<dbReference type="InterPro" id="IPR046342">
    <property type="entry name" value="CBS_dom_sf"/>
</dbReference>
<proteinExistence type="predicted"/>
<dbReference type="Pfam" id="PF00571">
    <property type="entry name" value="CBS"/>
    <property type="match status" value="1"/>
</dbReference>
<organism evidence="2 3">
    <name type="scientific">Antarcticibacterium arcticum</name>
    <dbReference type="NCBI Taxonomy" id="2585771"/>
    <lineage>
        <taxon>Bacteria</taxon>
        <taxon>Pseudomonadati</taxon>
        <taxon>Bacteroidota</taxon>
        <taxon>Flavobacteriia</taxon>
        <taxon>Flavobacteriales</taxon>
        <taxon>Flavobacteriaceae</taxon>
        <taxon>Antarcticibacterium</taxon>
    </lineage>
</organism>
<gene>
    <name evidence="2" type="ORF">FK178_10125</name>
</gene>
<dbReference type="RefSeq" id="WP_146834404.1">
    <property type="nucleotide sequence ID" value="NZ_CP042476.1"/>
</dbReference>
<feature type="domain" description="CBS" evidence="1">
    <location>
        <begin position="10"/>
        <end position="55"/>
    </location>
</feature>
<dbReference type="Proteomes" id="UP000321954">
    <property type="component" value="Chromosome"/>
</dbReference>
<reference evidence="2 3" key="1">
    <citation type="submission" date="2019-08" db="EMBL/GenBank/DDBJ databases">
        <title>Antarcticibacterium arcticum sp. nov., a bacterium isolated from marine sediment of the Canadian Beaufort Sea.</title>
        <authorList>
            <person name="Lee Y.M."/>
            <person name="Baek K."/>
            <person name="Lee D.-H."/>
            <person name="Shin S.C."/>
            <person name="Jin Y.K."/>
            <person name="Park Y."/>
        </authorList>
    </citation>
    <scope>NUCLEOTIDE SEQUENCE [LARGE SCALE GENOMIC DNA]</scope>
    <source>
        <strain evidence="2 3">PAMC 28998</strain>
    </source>
</reference>
<dbReference type="Gene3D" id="3.10.580.10">
    <property type="entry name" value="CBS-domain"/>
    <property type="match status" value="1"/>
</dbReference>
<evidence type="ECO:0000313" key="3">
    <source>
        <dbReference type="Proteomes" id="UP000321954"/>
    </source>
</evidence>
<evidence type="ECO:0000259" key="1">
    <source>
        <dbReference type="Pfam" id="PF00571"/>
    </source>
</evidence>
<dbReference type="OrthoDB" id="1523762at2"/>
<sequence length="218" mass="25092">MSIESYILNEVEICHLGDKIGDLQKIFNEFTYSHLPIENDGVYLGCISENDIRSFEPEKTVAQYQYTLSGFFAREDDHWLETLQTFALNQANLLPVLSHENKYLGYLELNDILNCFNETSFLNESGGIIVLEKGARDYSFSEIGQIIESHNAALLGVFISSKENDITQITIKLNTSGINEILQTFRRYGYTVVSEHQEDSYNRNLEDRSQYLDKYLNI</sequence>